<evidence type="ECO:0000256" key="1">
    <source>
        <dbReference type="PROSITE-ProRule" id="PRU00042"/>
    </source>
</evidence>
<dbReference type="SMART" id="SM00355">
    <property type="entry name" value="ZnF_C2H2"/>
    <property type="match status" value="2"/>
</dbReference>
<keyword evidence="1" id="KW-0479">Metal-binding</keyword>
<dbReference type="InterPro" id="IPR013087">
    <property type="entry name" value="Znf_C2H2_type"/>
</dbReference>
<keyword evidence="1" id="KW-0862">Zinc</keyword>
<evidence type="ECO:0000313" key="5">
    <source>
        <dbReference type="Proteomes" id="UP001295794"/>
    </source>
</evidence>
<sequence>MGPVHLSLAKGKPFKCPWLGCPNSFTRESNCHRHLQLHVPPRFRCDQCGKFLSRPDSLRRHQILMACGKRSRFVRRRGKRDSSGRMGKNSVWPPAETQRTQERAESEIRSPQSQERHGMPTSG</sequence>
<feature type="region of interest" description="Disordered" evidence="2">
    <location>
        <begin position="73"/>
        <end position="123"/>
    </location>
</feature>
<proteinExistence type="predicted"/>
<dbReference type="PROSITE" id="PS00028">
    <property type="entry name" value="ZINC_FINGER_C2H2_1"/>
    <property type="match status" value="1"/>
</dbReference>
<feature type="domain" description="C2H2-type" evidence="3">
    <location>
        <begin position="43"/>
        <end position="71"/>
    </location>
</feature>
<dbReference type="AlphaFoldDB" id="A0AAD2H2D5"/>
<dbReference type="SUPFAM" id="SSF57667">
    <property type="entry name" value="beta-beta-alpha zinc fingers"/>
    <property type="match status" value="1"/>
</dbReference>
<dbReference type="PROSITE" id="PS50157">
    <property type="entry name" value="ZINC_FINGER_C2H2_2"/>
    <property type="match status" value="2"/>
</dbReference>
<dbReference type="Gene3D" id="3.30.160.60">
    <property type="entry name" value="Classic Zinc Finger"/>
    <property type="match status" value="1"/>
</dbReference>
<evidence type="ECO:0000313" key="4">
    <source>
        <dbReference type="EMBL" id="CAK5268168.1"/>
    </source>
</evidence>
<dbReference type="Proteomes" id="UP001295794">
    <property type="component" value="Unassembled WGS sequence"/>
</dbReference>
<feature type="compositionally biased region" description="Basic and acidic residues" evidence="2">
    <location>
        <begin position="99"/>
        <end position="123"/>
    </location>
</feature>
<accession>A0AAD2H2D5</accession>
<dbReference type="GO" id="GO:0008270">
    <property type="term" value="F:zinc ion binding"/>
    <property type="evidence" value="ECO:0007669"/>
    <property type="project" value="UniProtKB-KW"/>
</dbReference>
<organism evidence="4 5">
    <name type="scientific">Mycena citricolor</name>
    <dbReference type="NCBI Taxonomy" id="2018698"/>
    <lineage>
        <taxon>Eukaryota</taxon>
        <taxon>Fungi</taxon>
        <taxon>Dikarya</taxon>
        <taxon>Basidiomycota</taxon>
        <taxon>Agaricomycotina</taxon>
        <taxon>Agaricomycetes</taxon>
        <taxon>Agaricomycetidae</taxon>
        <taxon>Agaricales</taxon>
        <taxon>Marasmiineae</taxon>
        <taxon>Mycenaceae</taxon>
        <taxon>Mycena</taxon>
    </lineage>
</organism>
<feature type="domain" description="C2H2-type" evidence="3">
    <location>
        <begin position="14"/>
        <end position="43"/>
    </location>
</feature>
<dbReference type="InterPro" id="IPR036236">
    <property type="entry name" value="Znf_C2H2_sf"/>
</dbReference>
<dbReference type="EMBL" id="CAVNYO010000138">
    <property type="protein sequence ID" value="CAK5268168.1"/>
    <property type="molecule type" value="Genomic_DNA"/>
</dbReference>
<evidence type="ECO:0000259" key="3">
    <source>
        <dbReference type="PROSITE" id="PS50157"/>
    </source>
</evidence>
<keyword evidence="1" id="KW-0863">Zinc-finger</keyword>
<dbReference type="Pfam" id="PF00096">
    <property type="entry name" value="zf-C2H2"/>
    <property type="match status" value="1"/>
</dbReference>
<keyword evidence="5" id="KW-1185">Reference proteome</keyword>
<protein>
    <recommendedName>
        <fullName evidence="3">C2H2-type domain-containing protein</fullName>
    </recommendedName>
</protein>
<reference evidence="4" key="1">
    <citation type="submission" date="2023-11" db="EMBL/GenBank/DDBJ databases">
        <authorList>
            <person name="De Vega J J."/>
            <person name="De Vega J J."/>
        </authorList>
    </citation>
    <scope>NUCLEOTIDE SEQUENCE</scope>
</reference>
<evidence type="ECO:0000256" key="2">
    <source>
        <dbReference type="SAM" id="MobiDB-lite"/>
    </source>
</evidence>
<gene>
    <name evidence="4" type="ORF">MYCIT1_LOCUS11260</name>
</gene>
<comment type="caution">
    <text evidence="4">The sequence shown here is derived from an EMBL/GenBank/DDBJ whole genome shotgun (WGS) entry which is preliminary data.</text>
</comment>
<name>A0AAD2H2D5_9AGAR</name>